<sequence length="396" mass="43211">MNMLENFTMAFTSLLAHKMRSVLTMIGIVIGISSVIAIIAIGNVGEQSLKSQFAGSENTIEIIYEPTEEELARNPNILNEPAFRSEDVSMIQDIPEVTSVQLSTTDQGQIRFKNEETNTQITSINQDYIDEKELSLVEGRKFTPADFLGASRVVMLSKNLADELFETAEPLGHLVRVNQVPLEVIGVFNEDQLIFNLSTEKVYVPNKTWESITGNHEIGEITLRTANLNNLEVAGQKALKLLNDKYDTDSYAVFNMDMIVESIGAVTTIMTLIIASVAGISLLVGGIGIMNIMLVSVTERTREIGIRKSLGATRNQIMVQFLVESATLSAAGGILGIVLGYSAVFIVLLITGWEASVPVFIALVGLLFSVFIGVLFGVLPASRAAKLDPCEALRYE</sequence>
<dbReference type="Pfam" id="PF12704">
    <property type="entry name" value="MacB_PCD"/>
    <property type="match status" value="1"/>
</dbReference>
<dbReference type="Proteomes" id="UP000242662">
    <property type="component" value="Unassembled WGS sequence"/>
</dbReference>
<evidence type="ECO:0000256" key="6">
    <source>
        <dbReference type="ARBA" id="ARBA00038076"/>
    </source>
</evidence>
<dbReference type="STRING" id="1464122.SAMN05421737_10229"/>
<dbReference type="OrthoDB" id="9770036at2"/>
<evidence type="ECO:0000256" key="4">
    <source>
        <dbReference type="ARBA" id="ARBA00022989"/>
    </source>
</evidence>
<gene>
    <name evidence="10" type="ORF">SAMN05421737_10229</name>
</gene>
<feature type="transmembrane region" description="Helical" evidence="7">
    <location>
        <begin position="21"/>
        <end position="42"/>
    </location>
</feature>
<dbReference type="AlphaFoldDB" id="A0A1G6GUC2"/>
<dbReference type="InterPro" id="IPR025857">
    <property type="entry name" value="MacB_PCD"/>
</dbReference>
<feature type="transmembrane region" description="Helical" evidence="7">
    <location>
        <begin position="357"/>
        <end position="379"/>
    </location>
</feature>
<evidence type="ECO:0000256" key="5">
    <source>
        <dbReference type="ARBA" id="ARBA00023136"/>
    </source>
</evidence>
<dbReference type="PANTHER" id="PTHR30572">
    <property type="entry name" value="MEMBRANE COMPONENT OF TRANSPORTER-RELATED"/>
    <property type="match status" value="1"/>
</dbReference>
<proteinExistence type="inferred from homology"/>
<dbReference type="EMBL" id="FMYM01000002">
    <property type="protein sequence ID" value="SDB85569.1"/>
    <property type="molecule type" value="Genomic_DNA"/>
</dbReference>
<organism evidence="10 11">
    <name type="scientific">Shouchella lonarensis</name>
    <dbReference type="NCBI Taxonomy" id="1464122"/>
    <lineage>
        <taxon>Bacteria</taxon>
        <taxon>Bacillati</taxon>
        <taxon>Bacillota</taxon>
        <taxon>Bacilli</taxon>
        <taxon>Bacillales</taxon>
        <taxon>Bacillaceae</taxon>
        <taxon>Shouchella</taxon>
    </lineage>
</organism>
<evidence type="ECO:0000259" key="9">
    <source>
        <dbReference type="Pfam" id="PF12704"/>
    </source>
</evidence>
<dbReference type="Pfam" id="PF02687">
    <property type="entry name" value="FtsX"/>
    <property type="match status" value="1"/>
</dbReference>
<evidence type="ECO:0000256" key="7">
    <source>
        <dbReference type="SAM" id="Phobius"/>
    </source>
</evidence>
<evidence type="ECO:0000256" key="2">
    <source>
        <dbReference type="ARBA" id="ARBA00022475"/>
    </source>
</evidence>
<reference evidence="11" key="1">
    <citation type="submission" date="2016-09" db="EMBL/GenBank/DDBJ databases">
        <authorList>
            <person name="Varghese N."/>
            <person name="Submissions S."/>
        </authorList>
    </citation>
    <scope>NUCLEOTIDE SEQUENCE [LARGE SCALE GENOMIC DNA]</scope>
    <source>
        <strain evidence="11">25nlg</strain>
    </source>
</reference>
<name>A0A1G6GUC2_9BACI</name>
<keyword evidence="4 7" id="KW-1133">Transmembrane helix</keyword>
<accession>A0A1G6GUC2</accession>
<evidence type="ECO:0000313" key="10">
    <source>
        <dbReference type="EMBL" id="SDB85569.1"/>
    </source>
</evidence>
<keyword evidence="5 7" id="KW-0472">Membrane</keyword>
<feature type="transmembrane region" description="Helical" evidence="7">
    <location>
        <begin position="269"/>
        <end position="297"/>
    </location>
</feature>
<evidence type="ECO:0000256" key="3">
    <source>
        <dbReference type="ARBA" id="ARBA00022692"/>
    </source>
</evidence>
<feature type="domain" description="ABC3 transporter permease C-terminal" evidence="8">
    <location>
        <begin position="276"/>
        <end position="389"/>
    </location>
</feature>
<evidence type="ECO:0000313" key="11">
    <source>
        <dbReference type="Proteomes" id="UP000242662"/>
    </source>
</evidence>
<dbReference type="GO" id="GO:0022857">
    <property type="term" value="F:transmembrane transporter activity"/>
    <property type="evidence" value="ECO:0007669"/>
    <property type="project" value="TreeGrafter"/>
</dbReference>
<dbReference type="InterPro" id="IPR003838">
    <property type="entry name" value="ABC3_permease_C"/>
</dbReference>
<keyword evidence="3 7" id="KW-0812">Transmembrane</keyword>
<comment type="subcellular location">
    <subcellularLocation>
        <location evidence="1">Cell membrane</location>
        <topology evidence="1">Multi-pass membrane protein</topology>
    </subcellularLocation>
</comment>
<evidence type="ECO:0000259" key="8">
    <source>
        <dbReference type="Pfam" id="PF02687"/>
    </source>
</evidence>
<keyword evidence="2" id="KW-1003">Cell membrane</keyword>
<feature type="transmembrane region" description="Helical" evidence="7">
    <location>
        <begin position="318"/>
        <end position="351"/>
    </location>
</feature>
<keyword evidence="11" id="KW-1185">Reference proteome</keyword>
<feature type="domain" description="MacB-like periplasmic core" evidence="9">
    <location>
        <begin position="21"/>
        <end position="234"/>
    </location>
</feature>
<evidence type="ECO:0000256" key="1">
    <source>
        <dbReference type="ARBA" id="ARBA00004651"/>
    </source>
</evidence>
<dbReference type="InterPro" id="IPR050250">
    <property type="entry name" value="Macrolide_Exporter_MacB"/>
</dbReference>
<dbReference type="PANTHER" id="PTHR30572:SF4">
    <property type="entry name" value="ABC TRANSPORTER PERMEASE YTRF"/>
    <property type="match status" value="1"/>
</dbReference>
<dbReference type="RefSeq" id="WP_090774615.1">
    <property type="nucleotide sequence ID" value="NZ_FMYM01000002.1"/>
</dbReference>
<protein>
    <submittedName>
        <fullName evidence="10">Putative ABC transport system permease protein</fullName>
    </submittedName>
</protein>
<comment type="similarity">
    <text evidence="6">Belongs to the ABC-4 integral membrane protein family.</text>
</comment>
<dbReference type="GO" id="GO:0005886">
    <property type="term" value="C:plasma membrane"/>
    <property type="evidence" value="ECO:0007669"/>
    <property type="project" value="UniProtKB-SubCell"/>
</dbReference>